<dbReference type="OrthoDB" id="297206at2759"/>
<protein>
    <submittedName>
        <fullName evidence="3">Ndc1 protein, putative</fullName>
    </submittedName>
</protein>
<reference evidence="3 4" key="1">
    <citation type="submission" date="2011-07" db="EMBL/GenBank/DDBJ databases">
        <authorList>
            <person name="Coyne R."/>
            <person name="Brami D."/>
            <person name="Johnson J."/>
            <person name="Hostetler J."/>
            <person name="Hannick L."/>
            <person name="Clark T."/>
            <person name="Cassidy-Hanley D."/>
            <person name="Inman J."/>
        </authorList>
    </citation>
    <scope>NUCLEOTIDE SEQUENCE [LARGE SCALE GENOMIC DNA]</scope>
    <source>
        <strain evidence="3 4">G5</strain>
    </source>
</reference>
<feature type="chain" id="PRO_5003408246" evidence="2">
    <location>
        <begin position="23"/>
        <end position="399"/>
    </location>
</feature>
<dbReference type="RefSeq" id="XP_004030810.1">
    <property type="nucleotide sequence ID" value="XM_004030762.1"/>
</dbReference>
<dbReference type="EMBL" id="GL984132">
    <property type="protein sequence ID" value="EGR29574.1"/>
    <property type="molecule type" value="Genomic_DNA"/>
</dbReference>
<evidence type="ECO:0000256" key="1">
    <source>
        <dbReference type="SAM" id="Coils"/>
    </source>
</evidence>
<dbReference type="InParanoid" id="G0QZ03"/>
<evidence type="ECO:0000313" key="4">
    <source>
        <dbReference type="Proteomes" id="UP000008983"/>
    </source>
</evidence>
<keyword evidence="4" id="KW-1185">Reference proteome</keyword>
<dbReference type="AlphaFoldDB" id="G0QZ03"/>
<dbReference type="GeneID" id="14905673"/>
<dbReference type="OMA" id="HINKMFL"/>
<gene>
    <name evidence="3" type="ORF">IMG5_153460</name>
</gene>
<evidence type="ECO:0000313" key="3">
    <source>
        <dbReference type="EMBL" id="EGR29574.1"/>
    </source>
</evidence>
<sequence>MKTILILITILAITFCDQYVNSENNAANSLLEYLDKMSSDIISEQLNHNQLKEDQEKQCDEELAFRHKEVQDAQEAAQSAQISLDRCTNAVTATNANLAQVALNIRAIENIVASLTQKRKEEREHYNEISENQLKPAILAVQDAYPIIQELEDSAVGFVQLTRHITKLFARTTKAGKTNAIAPLLSALVELGNAQVVGVPRDLVLKIRNLFNALEDDLIKAYDLAAATENERQTLFDNTVTQYKQVLEQQHEYESKLNEYLIIVQQCVVVESDVLSKANQKAKRNQQALEAAAAMCFAFDQEYNNATLSRSDEQDLLVKIRSFIQQQADAFGDYAADEASQDVFRKDFESSRGKQASLIQAFVNSRIQKSKEHASFVQKNAPAKCKACKKGFVQKKLGA</sequence>
<feature type="coiled-coil region" evidence="1">
    <location>
        <begin position="70"/>
        <end position="132"/>
    </location>
</feature>
<name>G0QZ03_ICHMU</name>
<feature type="signal peptide" evidence="2">
    <location>
        <begin position="1"/>
        <end position="22"/>
    </location>
</feature>
<proteinExistence type="predicted"/>
<dbReference type="eggNOG" id="ENOG502SP2E">
    <property type="taxonomic scope" value="Eukaryota"/>
</dbReference>
<accession>G0QZ03</accession>
<keyword evidence="1" id="KW-0175">Coiled coil</keyword>
<keyword evidence="2" id="KW-0732">Signal</keyword>
<dbReference type="Proteomes" id="UP000008983">
    <property type="component" value="Unassembled WGS sequence"/>
</dbReference>
<evidence type="ECO:0000256" key="2">
    <source>
        <dbReference type="SAM" id="SignalP"/>
    </source>
</evidence>
<organism evidence="3 4">
    <name type="scientific">Ichthyophthirius multifiliis</name>
    <name type="common">White spot disease agent</name>
    <name type="synonym">Ich</name>
    <dbReference type="NCBI Taxonomy" id="5932"/>
    <lineage>
        <taxon>Eukaryota</taxon>
        <taxon>Sar</taxon>
        <taxon>Alveolata</taxon>
        <taxon>Ciliophora</taxon>
        <taxon>Intramacronucleata</taxon>
        <taxon>Oligohymenophorea</taxon>
        <taxon>Hymenostomatida</taxon>
        <taxon>Ophryoglenina</taxon>
        <taxon>Ichthyophthirius</taxon>
    </lineage>
</organism>